<dbReference type="Gene3D" id="2.40.160.10">
    <property type="entry name" value="Porin"/>
    <property type="match status" value="1"/>
</dbReference>
<dbReference type="CDD" id="cd07306">
    <property type="entry name" value="Porin3_VDAC"/>
    <property type="match status" value="1"/>
</dbReference>
<proteinExistence type="inferred from homology"/>
<evidence type="ECO:0000256" key="9">
    <source>
        <dbReference type="ARBA" id="ARBA00023128"/>
    </source>
</evidence>
<keyword evidence="9" id="KW-0496">Mitochondrion</keyword>
<dbReference type="OrthoDB" id="7827681at2759"/>
<organism evidence="11 12">
    <name type="scientific">Meloidogyne graminicola</name>
    <dbReference type="NCBI Taxonomy" id="189291"/>
    <lineage>
        <taxon>Eukaryota</taxon>
        <taxon>Metazoa</taxon>
        <taxon>Ecdysozoa</taxon>
        <taxon>Nematoda</taxon>
        <taxon>Chromadorea</taxon>
        <taxon>Rhabditida</taxon>
        <taxon>Tylenchina</taxon>
        <taxon>Tylenchomorpha</taxon>
        <taxon>Tylenchoidea</taxon>
        <taxon>Meloidogynidae</taxon>
        <taxon>Meloidogyninae</taxon>
        <taxon>Meloidogyne</taxon>
    </lineage>
</organism>
<evidence type="ECO:0000256" key="8">
    <source>
        <dbReference type="ARBA" id="ARBA00023114"/>
    </source>
</evidence>
<evidence type="ECO:0000313" key="12">
    <source>
        <dbReference type="Proteomes" id="UP000605970"/>
    </source>
</evidence>
<dbReference type="InterPro" id="IPR001925">
    <property type="entry name" value="Porin_Euk"/>
</dbReference>
<dbReference type="PANTHER" id="PTHR11743">
    <property type="entry name" value="VOLTAGE-DEPENDENT ANION-SELECTIVE CHANNEL"/>
    <property type="match status" value="1"/>
</dbReference>
<dbReference type="InterPro" id="IPR023614">
    <property type="entry name" value="Porin_dom_sf"/>
</dbReference>
<evidence type="ECO:0000256" key="10">
    <source>
        <dbReference type="ARBA" id="ARBA00023136"/>
    </source>
</evidence>
<dbReference type="Proteomes" id="UP000605970">
    <property type="component" value="Unassembled WGS sequence"/>
</dbReference>
<dbReference type="InterPro" id="IPR027246">
    <property type="entry name" value="Porin_Euk/Tom40"/>
</dbReference>
<evidence type="ECO:0000256" key="3">
    <source>
        <dbReference type="ARBA" id="ARBA00022448"/>
    </source>
</evidence>
<keyword evidence="3" id="KW-0813">Transport</keyword>
<evidence type="ECO:0000256" key="1">
    <source>
        <dbReference type="ARBA" id="ARBA00004294"/>
    </source>
</evidence>
<keyword evidence="12" id="KW-1185">Reference proteome</keyword>
<reference evidence="11" key="1">
    <citation type="journal article" date="2020" name="Ecol. Evol.">
        <title>Genome structure and content of the rice root-knot nematode (Meloidogyne graminicola).</title>
        <authorList>
            <person name="Phan N.T."/>
            <person name="Danchin E.G.J."/>
            <person name="Klopp C."/>
            <person name="Perfus-Barbeoch L."/>
            <person name="Kozlowski D.K."/>
            <person name="Koutsovoulos G.D."/>
            <person name="Lopez-Roques C."/>
            <person name="Bouchez O."/>
            <person name="Zahm M."/>
            <person name="Besnard G."/>
            <person name="Bellafiore S."/>
        </authorList>
    </citation>
    <scope>NUCLEOTIDE SEQUENCE</scope>
    <source>
        <strain evidence="11">VN-18</strain>
    </source>
</reference>
<keyword evidence="10" id="KW-0472">Membrane</keyword>
<keyword evidence="6" id="KW-1000">Mitochondrion outer membrane</keyword>
<evidence type="ECO:0008006" key="13">
    <source>
        <dbReference type="Google" id="ProtNLM"/>
    </source>
</evidence>
<evidence type="ECO:0000256" key="5">
    <source>
        <dbReference type="ARBA" id="ARBA00022692"/>
    </source>
</evidence>
<comment type="caution">
    <text evidence="11">The sequence shown here is derived from an EMBL/GenBank/DDBJ whole genome shotgun (WGS) entry which is preliminary data.</text>
</comment>
<dbReference type="GO" id="GO:0005741">
    <property type="term" value="C:mitochondrial outer membrane"/>
    <property type="evidence" value="ECO:0007669"/>
    <property type="project" value="UniProtKB-SubCell"/>
</dbReference>
<keyword evidence="5" id="KW-0812">Transmembrane</keyword>
<dbReference type="GO" id="GO:0046930">
    <property type="term" value="C:pore complex"/>
    <property type="evidence" value="ECO:0007669"/>
    <property type="project" value="UniProtKB-KW"/>
</dbReference>
<gene>
    <name evidence="11" type="ORF">Mgra_00001309</name>
</gene>
<dbReference type="PRINTS" id="PR00185">
    <property type="entry name" value="EUKARYTPORIN"/>
</dbReference>
<accession>A0A8T0A1S9</accession>
<dbReference type="PANTHER" id="PTHR11743:SF70">
    <property type="entry name" value="GH26960P-RELATED"/>
    <property type="match status" value="1"/>
</dbReference>
<dbReference type="EMBL" id="JABEBT010000006">
    <property type="protein sequence ID" value="KAF7639345.1"/>
    <property type="molecule type" value="Genomic_DNA"/>
</dbReference>
<evidence type="ECO:0000256" key="4">
    <source>
        <dbReference type="ARBA" id="ARBA00022452"/>
    </source>
</evidence>
<comment type="similarity">
    <text evidence="2">Belongs to the eukaryotic mitochondrial porin family.</text>
</comment>
<evidence type="ECO:0000256" key="7">
    <source>
        <dbReference type="ARBA" id="ARBA00023065"/>
    </source>
</evidence>
<keyword evidence="4" id="KW-1134">Transmembrane beta strand</keyword>
<keyword evidence="7" id="KW-0406">Ion transport</keyword>
<sequence length="282" mass="31342">MAPPTYADFGKSTKDLFTRGYTHGLLKLDVKSKSGQNVEFKSEGEHNLTTQKIKSKLEIKYKIPQYGTTLTEYLTTDNQLGSIFELTDQLAKGLKVTIDKKYTPITGKREALLKTDFSGDLVRVTANLSLLGAPVLEASGATKFYNNWLAGAKAKYDLQANELKATSFGVLYKTSDYALHSYTNDGKEFGASLYHKVHKNFEYGVQFVWKKNEEVTQWGFASKYQINPDLCLRAKIDHQSLVTLAATHDLSSAVKLTFTSQFGLAGLPDASNKFGIGLEYSQ</sequence>
<dbReference type="Pfam" id="PF01459">
    <property type="entry name" value="Porin_3"/>
    <property type="match status" value="1"/>
</dbReference>
<dbReference type="GO" id="GO:0015288">
    <property type="term" value="F:porin activity"/>
    <property type="evidence" value="ECO:0007669"/>
    <property type="project" value="UniProtKB-KW"/>
</dbReference>
<dbReference type="GO" id="GO:0008308">
    <property type="term" value="F:voltage-gated monoatomic anion channel activity"/>
    <property type="evidence" value="ECO:0007669"/>
    <property type="project" value="InterPro"/>
</dbReference>
<evidence type="ECO:0000256" key="2">
    <source>
        <dbReference type="ARBA" id="ARBA00007780"/>
    </source>
</evidence>
<dbReference type="FunFam" id="2.40.160.10:FF:000012">
    <property type="entry name" value="Voltage-dependent anion-selective channel"/>
    <property type="match status" value="1"/>
</dbReference>
<name>A0A8T0A1S9_9BILA</name>
<dbReference type="AlphaFoldDB" id="A0A8T0A1S9"/>
<comment type="subcellular location">
    <subcellularLocation>
        <location evidence="1">Mitochondrion outer membrane</location>
    </subcellularLocation>
</comment>
<keyword evidence="8" id="KW-0626">Porin</keyword>
<evidence type="ECO:0000256" key="6">
    <source>
        <dbReference type="ARBA" id="ARBA00022787"/>
    </source>
</evidence>
<protein>
    <recommendedName>
        <fullName evidence="13">Voltage-dependent anion-selective channel protein 1</fullName>
    </recommendedName>
</protein>
<evidence type="ECO:0000313" key="11">
    <source>
        <dbReference type="EMBL" id="KAF7639345.1"/>
    </source>
</evidence>